<dbReference type="Proteomes" id="UP000007383">
    <property type="component" value="Chromosome"/>
</dbReference>
<proteinExistence type="predicted"/>
<keyword evidence="1 3" id="KW-0489">Methyltransferase</keyword>
<dbReference type="KEGG" id="sfc:Spiaf_2228"/>
<dbReference type="InterPro" id="IPR002052">
    <property type="entry name" value="DNA_methylase_N6_adenine_CS"/>
</dbReference>
<keyword evidence="2" id="KW-0808">Transferase</keyword>
<dbReference type="HOGENOM" id="CLU_075826_0_2_12"/>
<dbReference type="InterPro" id="IPR004398">
    <property type="entry name" value="RNA_MeTrfase_RsmD"/>
</dbReference>
<dbReference type="CDD" id="cd02440">
    <property type="entry name" value="AdoMet_MTases"/>
    <property type="match status" value="1"/>
</dbReference>
<dbReference type="RefSeq" id="WP_014456247.1">
    <property type="nucleotide sequence ID" value="NC_017098.1"/>
</dbReference>
<dbReference type="GO" id="GO:0008168">
    <property type="term" value="F:methyltransferase activity"/>
    <property type="evidence" value="ECO:0007669"/>
    <property type="project" value="UniProtKB-KW"/>
</dbReference>
<dbReference type="PROSITE" id="PS00092">
    <property type="entry name" value="N6_MTASE"/>
    <property type="match status" value="1"/>
</dbReference>
<evidence type="ECO:0000313" key="3">
    <source>
        <dbReference type="EMBL" id="AFG38264.1"/>
    </source>
</evidence>
<evidence type="ECO:0000313" key="4">
    <source>
        <dbReference type="Proteomes" id="UP000007383"/>
    </source>
</evidence>
<dbReference type="PANTHER" id="PTHR43542:SF1">
    <property type="entry name" value="METHYLTRANSFERASE"/>
    <property type="match status" value="1"/>
</dbReference>
<dbReference type="OrthoDB" id="9803017at2"/>
<name>H9UL71_SPIAZ</name>
<dbReference type="InterPro" id="IPR029063">
    <property type="entry name" value="SAM-dependent_MTases_sf"/>
</dbReference>
<evidence type="ECO:0000256" key="2">
    <source>
        <dbReference type="ARBA" id="ARBA00022679"/>
    </source>
</evidence>
<dbReference type="eggNOG" id="COG0742">
    <property type="taxonomic scope" value="Bacteria"/>
</dbReference>
<dbReference type="PANTHER" id="PTHR43542">
    <property type="entry name" value="METHYLTRANSFERASE"/>
    <property type="match status" value="1"/>
</dbReference>
<dbReference type="PATRIC" id="fig|889378.3.peg.2205"/>
<dbReference type="GO" id="GO:0031167">
    <property type="term" value="P:rRNA methylation"/>
    <property type="evidence" value="ECO:0007669"/>
    <property type="project" value="InterPro"/>
</dbReference>
<gene>
    <name evidence="3" type="ordered locus">Spiaf_2228</name>
</gene>
<dbReference type="GO" id="GO:0003676">
    <property type="term" value="F:nucleic acid binding"/>
    <property type="evidence" value="ECO:0007669"/>
    <property type="project" value="InterPro"/>
</dbReference>
<dbReference type="AlphaFoldDB" id="H9UL71"/>
<keyword evidence="4" id="KW-1185">Reference proteome</keyword>
<evidence type="ECO:0000256" key="1">
    <source>
        <dbReference type="ARBA" id="ARBA00022603"/>
    </source>
</evidence>
<dbReference type="Gene3D" id="3.40.50.150">
    <property type="entry name" value="Vaccinia Virus protein VP39"/>
    <property type="match status" value="1"/>
</dbReference>
<dbReference type="EMBL" id="CP003282">
    <property type="protein sequence ID" value="AFG38264.1"/>
    <property type="molecule type" value="Genomic_DNA"/>
</dbReference>
<organism evidence="3 4">
    <name type="scientific">Spirochaeta africana (strain ATCC 700263 / DSM 8902 / Z-7692)</name>
    <dbReference type="NCBI Taxonomy" id="889378"/>
    <lineage>
        <taxon>Bacteria</taxon>
        <taxon>Pseudomonadati</taxon>
        <taxon>Spirochaetota</taxon>
        <taxon>Spirochaetia</taxon>
        <taxon>Spirochaetales</taxon>
        <taxon>Spirochaetaceae</taxon>
        <taxon>Spirochaeta</taxon>
    </lineage>
</organism>
<dbReference type="STRING" id="889378.Spiaf_2228"/>
<protein>
    <submittedName>
        <fullName evidence="3">N6-adenine-specific methylase</fullName>
    </submittedName>
</protein>
<reference evidence="4" key="1">
    <citation type="journal article" date="2013" name="Stand. Genomic Sci.">
        <title>Complete genome sequence of the halophilic bacterium Spirochaeta africana type strain (Z-7692(T)) from the alkaline Lake Magadi in the East African Rift.</title>
        <authorList>
            <person name="Liolos K."/>
            <person name="Abt B."/>
            <person name="Scheuner C."/>
            <person name="Teshima H."/>
            <person name="Held B."/>
            <person name="Lapidus A."/>
            <person name="Nolan M."/>
            <person name="Lucas S."/>
            <person name="Deshpande S."/>
            <person name="Cheng J.F."/>
            <person name="Tapia R."/>
            <person name="Goodwin L.A."/>
            <person name="Pitluck S."/>
            <person name="Pagani I."/>
            <person name="Ivanova N."/>
            <person name="Mavromatis K."/>
            <person name="Mikhailova N."/>
            <person name="Huntemann M."/>
            <person name="Pati A."/>
            <person name="Chen A."/>
            <person name="Palaniappan K."/>
            <person name="Land M."/>
            <person name="Rohde M."/>
            <person name="Tindall B.J."/>
            <person name="Detter J.C."/>
            <person name="Goker M."/>
            <person name="Bristow J."/>
            <person name="Eisen J.A."/>
            <person name="Markowitz V."/>
            <person name="Hugenholtz P."/>
            <person name="Woyke T."/>
            <person name="Klenk H.P."/>
            <person name="Kyrpides N.C."/>
        </authorList>
    </citation>
    <scope>NUCLEOTIDE SEQUENCE</scope>
    <source>
        <strain evidence="4">ATCC 700263 / DSM 8902 / Z-7692</strain>
    </source>
</reference>
<sequence length="211" mass="23421">MRITSGSYRGRRIACPPGVIRPAMDRMRESLFSALGPIEGLSFLDLFSGSGVMGLEAASRGAAGIRLVEKDIGKKRVMLQNIAIADQDIRISFMPVERFIRSWKEHFDIIYLDPPFDYRYKLQLLENLLSSRLLTPTTRILIHYPREDNLPDRIKPAARISGTVAASSTNAVGSPAIVANAAGADGLIRTDRREYGRSWVGWYVPENSSPA</sequence>
<dbReference type="SUPFAM" id="SSF53335">
    <property type="entry name" value="S-adenosyl-L-methionine-dependent methyltransferases"/>
    <property type="match status" value="1"/>
</dbReference>
<accession>H9UL71</accession>
<dbReference type="Pfam" id="PF03602">
    <property type="entry name" value="Cons_hypoth95"/>
    <property type="match status" value="1"/>
</dbReference>